<dbReference type="RefSeq" id="WP_248936577.1">
    <property type="nucleotide sequence ID" value="NZ_JAKILF010000005.1"/>
</dbReference>
<reference evidence="3" key="1">
    <citation type="journal article" date="2019" name="Int. J. Syst. Evol. Microbiol.">
        <title>The Global Catalogue of Microorganisms (GCM) 10K type strain sequencing project: providing services to taxonomists for standard genome sequencing and annotation.</title>
        <authorList>
            <consortium name="The Broad Institute Genomics Platform"/>
            <consortium name="The Broad Institute Genome Sequencing Center for Infectious Disease"/>
            <person name="Wu L."/>
            <person name="Ma J."/>
        </authorList>
    </citation>
    <scope>NUCLEOTIDE SEQUENCE [LARGE SCALE GENOMIC DNA]</scope>
    <source>
        <strain evidence="3">KCTC 52277</strain>
    </source>
</reference>
<protein>
    <submittedName>
        <fullName evidence="2">Uncharacterized protein</fullName>
    </submittedName>
</protein>
<keyword evidence="1" id="KW-0732">Signal</keyword>
<accession>A0ABV7GBH9</accession>
<organism evidence="2 3">
    <name type="scientific">Shewanella submarina</name>
    <dbReference type="NCBI Taxonomy" id="2016376"/>
    <lineage>
        <taxon>Bacteria</taxon>
        <taxon>Pseudomonadati</taxon>
        <taxon>Pseudomonadota</taxon>
        <taxon>Gammaproteobacteria</taxon>
        <taxon>Alteromonadales</taxon>
        <taxon>Shewanellaceae</taxon>
        <taxon>Shewanella</taxon>
    </lineage>
</organism>
<name>A0ABV7GBH9_9GAMM</name>
<gene>
    <name evidence="2" type="ORF">ACFOE0_01130</name>
</gene>
<evidence type="ECO:0000313" key="3">
    <source>
        <dbReference type="Proteomes" id="UP001595621"/>
    </source>
</evidence>
<evidence type="ECO:0000256" key="1">
    <source>
        <dbReference type="SAM" id="SignalP"/>
    </source>
</evidence>
<feature type="signal peptide" evidence="1">
    <location>
        <begin position="1"/>
        <end position="21"/>
    </location>
</feature>
<dbReference type="Proteomes" id="UP001595621">
    <property type="component" value="Unassembled WGS sequence"/>
</dbReference>
<sequence length="125" mass="13996">MRFQLGALLYGTLGWYCSAIAATGFDEVEALAFDKQLAQHVEQKSELLFKGQSPAFSPVKTLSIVQPDRSLLKGYWFKCGSGTPIYPIPDDSITYVFQGELRKPSAFSPNAKFADSDYWQVIYPE</sequence>
<dbReference type="EMBL" id="JBHRTD010000001">
    <property type="protein sequence ID" value="MFC3136796.1"/>
    <property type="molecule type" value="Genomic_DNA"/>
</dbReference>
<keyword evidence="3" id="KW-1185">Reference proteome</keyword>
<feature type="chain" id="PRO_5047145366" evidence="1">
    <location>
        <begin position="22"/>
        <end position="125"/>
    </location>
</feature>
<comment type="caution">
    <text evidence="2">The sequence shown here is derived from an EMBL/GenBank/DDBJ whole genome shotgun (WGS) entry which is preliminary data.</text>
</comment>
<evidence type="ECO:0000313" key="2">
    <source>
        <dbReference type="EMBL" id="MFC3136796.1"/>
    </source>
</evidence>
<proteinExistence type="predicted"/>